<gene>
    <name evidence="1" type="ORF">SAMN02927900_00654</name>
</gene>
<evidence type="ECO:0000313" key="1">
    <source>
        <dbReference type="EMBL" id="SCW32742.1"/>
    </source>
</evidence>
<dbReference type="EMBL" id="FMTM01000001">
    <property type="protein sequence ID" value="SCW32742.1"/>
    <property type="molecule type" value="Genomic_DNA"/>
</dbReference>
<name>A0A1G4PKF5_9HYPH</name>
<reference evidence="1 2" key="1">
    <citation type="submission" date="2016-10" db="EMBL/GenBank/DDBJ databases">
        <authorList>
            <person name="de Groot N.N."/>
        </authorList>
    </citation>
    <scope>NUCLEOTIDE SEQUENCE [LARGE SCALE GENOMIC DNA]</scope>
    <source>
        <strain evidence="1 2">CGMCC 1.3401</strain>
    </source>
</reference>
<organism evidence="1 2">
    <name type="scientific">Rhizobium mongolense subsp. loessense</name>
    <dbReference type="NCBI Taxonomy" id="158890"/>
    <lineage>
        <taxon>Bacteria</taxon>
        <taxon>Pseudomonadati</taxon>
        <taxon>Pseudomonadota</taxon>
        <taxon>Alphaproteobacteria</taxon>
        <taxon>Hyphomicrobiales</taxon>
        <taxon>Rhizobiaceae</taxon>
        <taxon>Rhizobium/Agrobacterium group</taxon>
        <taxon>Rhizobium</taxon>
    </lineage>
</organism>
<accession>A0A1G4PKF5</accession>
<evidence type="ECO:0000313" key="2">
    <source>
        <dbReference type="Proteomes" id="UP000199542"/>
    </source>
</evidence>
<dbReference type="AlphaFoldDB" id="A0A1G4PKF5"/>
<protein>
    <submittedName>
        <fullName evidence="1">Uncharacterized protein</fullName>
    </submittedName>
</protein>
<dbReference type="Proteomes" id="UP000199542">
    <property type="component" value="Unassembled WGS sequence"/>
</dbReference>
<proteinExistence type="predicted"/>
<sequence length="132" mass="15318">MKRRFTTLISVLFMLATTVLLVVFVKAGFNYSGVCTEGIAAWRWHRVEPNELQIVLRERGGINESIRTEYSFPNRWEVPGDEYQPATFLDKIRGRASLLVKYHQPWLDNGNYLITGGYFYTPNCISAWRPPE</sequence>
<dbReference type="RefSeq" id="WP_092583512.1">
    <property type="nucleotide sequence ID" value="NZ_FMTM01000001.1"/>
</dbReference>